<dbReference type="SUPFAM" id="SSF49879">
    <property type="entry name" value="SMAD/FHA domain"/>
    <property type="match status" value="2"/>
</dbReference>
<evidence type="ECO:0000256" key="5">
    <source>
        <dbReference type="ARBA" id="ARBA00022840"/>
    </source>
</evidence>
<protein>
    <submittedName>
        <fullName evidence="11">FHA domain-containing protein</fullName>
    </submittedName>
</protein>
<evidence type="ECO:0000256" key="8">
    <source>
        <dbReference type="SAM" id="Phobius"/>
    </source>
</evidence>
<dbReference type="KEGG" id="fbe:FF125_07825"/>
<dbReference type="OrthoDB" id="9804819at2"/>
<evidence type="ECO:0000256" key="2">
    <source>
        <dbReference type="ARBA" id="ARBA00022448"/>
    </source>
</evidence>
<dbReference type="Proteomes" id="UP000306229">
    <property type="component" value="Chromosome"/>
</dbReference>
<dbReference type="GO" id="GO:0140359">
    <property type="term" value="F:ABC-type transporter activity"/>
    <property type="evidence" value="ECO:0007669"/>
    <property type="project" value="InterPro"/>
</dbReference>
<dbReference type="Gene3D" id="2.60.200.20">
    <property type="match status" value="2"/>
</dbReference>
<keyword evidence="3 8" id="KW-0812">Transmembrane</keyword>
<evidence type="ECO:0000256" key="4">
    <source>
        <dbReference type="ARBA" id="ARBA00022741"/>
    </source>
</evidence>
<comment type="subcellular location">
    <subcellularLocation>
        <location evidence="1">Membrane</location>
        <topology evidence="1">Multi-pass membrane protein</topology>
    </subcellularLocation>
</comment>
<dbReference type="PROSITE" id="PS50893">
    <property type="entry name" value="ABC_TRANSPORTER_2"/>
    <property type="match status" value="1"/>
</dbReference>
<dbReference type="SMART" id="SM00382">
    <property type="entry name" value="AAA"/>
    <property type="match status" value="1"/>
</dbReference>
<evidence type="ECO:0000256" key="3">
    <source>
        <dbReference type="ARBA" id="ARBA00022692"/>
    </source>
</evidence>
<sequence>MQQEVYLKIGAKTIALAENQKLLIGRKKHGADIEIDDPSVGRKHATIENKAGKIYIKDLESLNGTYVNDKRIESNKLIEVSLKDKIKVVSESIEITLKKNTLTKDKSEKISKKDDKNVELNDATGLKQKITSKGFFNIGRLSENDIVLDDRVVSRKHAKISFENGNFWIENLRLKNKTYLNGHEVKEKTRLRDTDVITISFYSIDLLNGLKDLRKEHSAIEAIGIQKKYPNNKIGLQSLSLNIPQATFVALMGPSGCGKSTLLKCLNGDNPATSGEVLIHGLSLEKNFNLIKKKIGYVPQDDIIHKELTVYKTLFYAGKLRLPDDTSDEEINNRINRVISSLNLDQDKEKDIRGIKVGSLSGGQRKRISIAVELLTEPTILFLDEPTSPLDPETIESFLTSLRELTKEGTTIVMVTHKPEDLNYVDQVIFLGVQGHLTFTGPANSLISKFEVNNIVEVYTKTSDLEQVLKNYYIKSPEVLYQKESIPEIKREKPDSLILQLYWLISRYFKIKINDRENLILLFAQPLIIGGLVSLVFNELSIGVFFMIAISAVWFGVSNASKEIVGELAVYRRERMYNLNINTYIISKCVVLSMIALIQTIIFISIVYLNFKINTVEGHSDTFLRPFWQSVGFMFYLSFSATLMGLFLSSYFNTTEKVMTVVPIALMPQIMLAGVMTRIDNTLVELLSFTTLGRWGTEGFARIQDKSYLDAEMESKSILLEVTQGNDIKLVGSKAMKRLDLYNENLVENGTLIGSVFDSFSANLLMIAALNLVVYLLIYYALKRKDSI</sequence>
<dbReference type="InterPro" id="IPR000253">
    <property type="entry name" value="FHA_dom"/>
</dbReference>
<accession>A0A5B7TSZ8</accession>
<keyword evidence="5" id="KW-0067">ATP-binding</keyword>
<feature type="transmembrane region" description="Helical" evidence="8">
    <location>
        <begin position="543"/>
        <end position="560"/>
    </location>
</feature>
<dbReference type="GO" id="GO:0016887">
    <property type="term" value="F:ATP hydrolysis activity"/>
    <property type="evidence" value="ECO:0007669"/>
    <property type="project" value="InterPro"/>
</dbReference>
<feature type="transmembrane region" description="Helical" evidence="8">
    <location>
        <begin position="627"/>
        <end position="648"/>
    </location>
</feature>
<dbReference type="Pfam" id="PF01061">
    <property type="entry name" value="ABC2_membrane"/>
    <property type="match status" value="1"/>
</dbReference>
<dbReference type="Gene3D" id="3.40.50.300">
    <property type="entry name" value="P-loop containing nucleotide triphosphate hydrolases"/>
    <property type="match status" value="1"/>
</dbReference>
<reference evidence="11 12" key="1">
    <citation type="submission" date="2019-05" db="EMBL/GenBank/DDBJ databases">
        <title>Algicella ahnfeltiae gen. nov., sp. nov., a novel marine bacterium of the family Flavobacteriaceae isolated from a red alga.</title>
        <authorList>
            <person name="Nedashkovskaya O.I."/>
            <person name="Kukhlevskiy A.D."/>
            <person name="Kim S.-G."/>
            <person name="Zhukova N.V."/>
            <person name="Mikhailov V.V."/>
        </authorList>
    </citation>
    <scope>NUCLEOTIDE SEQUENCE [LARGE SCALE GENOMIC DNA]</scope>
    <source>
        <strain evidence="11 12">10Alg115</strain>
    </source>
</reference>
<evidence type="ECO:0000259" key="9">
    <source>
        <dbReference type="PROSITE" id="PS50006"/>
    </source>
</evidence>
<keyword evidence="2" id="KW-0813">Transport</keyword>
<dbReference type="PANTHER" id="PTHR48041:SF139">
    <property type="entry name" value="PROTEIN SCARLET"/>
    <property type="match status" value="1"/>
</dbReference>
<dbReference type="AlphaFoldDB" id="A0A5B7TSZ8"/>
<dbReference type="InterPro" id="IPR013525">
    <property type="entry name" value="ABC2_TM"/>
</dbReference>
<keyword evidence="4" id="KW-0547">Nucleotide-binding</keyword>
<dbReference type="InterPro" id="IPR003593">
    <property type="entry name" value="AAA+_ATPase"/>
</dbReference>
<keyword evidence="12" id="KW-1185">Reference proteome</keyword>
<dbReference type="SUPFAM" id="SSF52540">
    <property type="entry name" value="P-loop containing nucleoside triphosphate hydrolases"/>
    <property type="match status" value="1"/>
</dbReference>
<proteinExistence type="predicted"/>
<dbReference type="Pfam" id="PF00498">
    <property type="entry name" value="FHA"/>
    <property type="match status" value="2"/>
</dbReference>
<feature type="transmembrane region" description="Helical" evidence="8">
    <location>
        <begin position="581"/>
        <end position="607"/>
    </location>
</feature>
<gene>
    <name evidence="11" type="ORF">FF125_07825</name>
</gene>
<dbReference type="SMART" id="SM00240">
    <property type="entry name" value="FHA"/>
    <property type="match status" value="2"/>
</dbReference>
<evidence type="ECO:0000313" key="11">
    <source>
        <dbReference type="EMBL" id="QCX38343.1"/>
    </source>
</evidence>
<keyword evidence="7 8" id="KW-0472">Membrane</keyword>
<evidence type="ECO:0000259" key="10">
    <source>
        <dbReference type="PROSITE" id="PS50893"/>
    </source>
</evidence>
<dbReference type="PANTHER" id="PTHR48041">
    <property type="entry name" value="ABC TRANSPORTER G FAMILY MEMBER 28"/>
    <property type="match status" value="1"/>
</dbReference>
<dbReference type="PROSITE" id="PS50006">
    <property type="entry name" value="FHA_DOMAIN"/>
    <property type="match status" value="2"/>
</dbReference>
<evidence type="ECO:0000256" key="7">
    <source>
        <dbReference type="ARBA" id="ARBA00023136"/>
    </source>
</evidence>
<dbReference type="InterPro" id="IPR003439">
    <property type="entry name" value="ABC_transporter-like_ATP-bd"/>
</dbReference>
<organism evidence="11 12">
    <name type="scientific">Aureibaculum algae</name>
    <dbReference type="NCBI Taxonomy" id="2584122"/>
    <lineage>
        <taxon>Bacteria</taxon>
        <taxon>Pseudomonadati</taxon>
        <taxon>Bacteroidota</taxon>
        <taxon>Flavobacteriia</taxon>
        <taxon>Flavobacteriales</taxon>
        <taxon>Flavobacteriaceae</taxon>
        <taxon>Aureibaculum</taxon>
    </lineage>
</organism>
<dbReference type="InterPro" id="IPR008984">
    <property type="entry name" value="SMAD_FHA_dom_sf"/>
</dbReference>
<dbReference type="GO" id="GO:0005524">
    <property type="term" value="F:ATP binding"/>
    <property type="evidence" value="ECO:0007669"/>
    <property type="project" value="UniProtKB-KW"/>
</dbReference>
<evidence type="ECO:0000313" key="12">
    <source>
        <dbReference type="Proteomes" id="UP000306229"/>
    </source>
</evidence>
<dbReference type="InterPro" id="IPR027417">
    <property type="entry name" value="P-loop_NTPase"/>
</dbReference>
<feature type="transmembrane region" description="Helical" evidence="8">
    <location>
        <begin position="660"/>
        <end position="679"/>
    </location>
</feature>
<evidence type="ECO:0000256" key="6">
    <source>
        <dbReference type="ARBA" id="ARBA00022989"/>
    </source>
</evidence>
<dbReference type="CDD" id="cd00060">
    <property type="entry name" value="FHA"/>
    <property type="match status" value="1"/>
</dbReference>
<dbReference type="PROSITE" id="PS00211">
    <property type="entry name" value="ABC_TRANSPORTER_1"/>
    <property type="match status" value="1"/>
</dbReference>
<feature type="transmembrane region" description="Helical" evidence="8">
    <location>
        <begin position="760"/>
        <end position="782"/>
    </location>
</feature>
<dbReference type="InterPro" id="IPR050352">
    <property type="entry name" value="ABCG_transporters"/>
</dbReference>
<feature type="domain" description="FHA" evidence="9">
    <location>
        <begin position="22"/>
        <end position="72"/>
    </location>
</feature>
<name>A0A5B7TSZ8_9FLAO</name>
<evidence type="ECO:0000256" key="1">
    <source>
        <dbReference type="ARBA" id="ARBA00004141"/>
    </source>
</evidence>
<feature type="domain" description="FHA" evidence="9">
    <location>
        <begin position="136"/>
        <end position="185"/>
    </location>
</feature>
<feature type="domain" description="ABC transporter" evidence="10">
    <location>
        <begin position="220"/>
        <end position="459"/>
    </location>
</feature>
<dbReference type="GO" id="GO:0016020">
    <property type="term" value="C:membrane"/>
    <property type="evidence" value="ECO:0007669"/>
    <property type="project" value="UniProtKB-SubCell"/>
</dbReference>
<dbReference type="EMBL" id="CP040749">
    <property type="protein sequence ID" value="QCX38343.1"/>
    <property type="molecule type" value="Genomic_DNA"/>
</dbReference>
<dbReference type="RefSeq" id="WP_138949238.1">
    <property type="nucleotide sequence ID" value="NZ_CP040749.1"/>
</dbReference>
<keyword evidence="6 8" id="KW-1133">Transmembrane helix</keyword>
<dbReference type="Pfam" id="PF00005">
    <property type="entry name" value="ABC_tran"/>
    <property type="match status" value="1"/>
</dbReference>
<dbReference type="InterPro" id="IPR017871">
    <property type="entry name" value="ABC_transporter-like_CS"/>
</dbReference>